<organism evidence="4 5">
    <name type="scientific">Prunus armeniaca</name>
    <name type="common">Apricot</name>
    <name type="synonym">Armeniaca vulgaris</name>
    <dbReference type="NCBI Taxonomy" id="36596"/>
    <lineage>
        <taxon>Eukaryota</taxon>
        <taxon>Viridiplantae</taxon>
        <taxon>Streptophyta</taxon>
        <taxon>Embryophyta</taxon>
        <taxon>Tracheophyta</taxon>
        <taxon>Spermatophyta</taxon>
        <taxon>Magnoliopsida</taxon>
        <taxon>eudicotyledons</taxon>
        <taxon>Gunneridae</taxon>
        <taxon>Pentapetalae</taxon>
        <taxon>rosids</taxon>
        <taxon>fabids</taxon>
        <taxon>Rosales</taxon>
        <taxon>Rosaceae</taxon>
        <taxon>Amygdaloideae</taxon>
        <taxon>Amygdaleae</taxon>
        <taxon>Prunus</taxon>
    </lineage>
</organism>
<dbReference type="GO" id="GO:0016020">
    <property type="term" value="C:membrane"/>
    <property type="evidence" value="ECO:0007669"/>
    <property type="project" value="TreeGrafter"/>
</dbReference>
<sequence>MAYIGEKGINLSVDRELELLWQGYIFSLYPPWLAMNGPQFFLLFFFLNLIKAMYNGSDMFILDDVLSAVDAQVARCILYNAILGPLMKQQTRAISSADTIVVMDKGHVKWGRKIG</sequence>
<dbReference type="Gene3D" id="3.40.50.300">
    <property type="entry name" value="P-loop containing nucleotide triphosphate hydrolases"/>
    <property type="match status" value="1"/>
</dbReference>
<evidence type="ECO:0000256" key="1">
    <source>
        <dbReference type="ARBA" id="ARBA00022741"/>
    </source>
</evidence>
<dbReference type="GO" id="GO:0005524">
    <property type="term" value="F:ATP binding"/>
    <property type="evidence" value="ECO:0007669"/>
    <property type="project" value="UniProtKB-KW"/>
</dbReference>
<dbReference type="PANTHER" id="PTHR24223:SF330">
    <property type="entry name" value="ATP-BINDING CASSETTE SUB-FAMILY C MEMBER 10"/>
    <property type="match status" value="1"/>
</dbReference>
<keyword evidence="3" id="KW-1133">Transmembrane helix</keyword>
<gene>
    <name evidence="4" type="ORF">ORAREDHAP_LOCUS19733</name>
</gene>
<dbReference type="SUPFAM" id="SSF52540">
    <property type="entry name" value="P-loop containing nucleoside triphosphate hydrolases"/>
    <property type="match status" value="1"/>
</dbReference>
<dbReference type="PANTHER" id="PTHR24223">
    <property type="entry name" value="ATP-BINDING CASSETTE SUB-FAMILY C"/>
    <property type="match status" value="1"/>
</dbReference>
<dbReference type="Proteomes" id="UP000507245">
    <property type="component" value="Unassembled WGS sequence"/>
</dbReference>
<evidence type="ECO:0000313" key="5">
    <source>
        <dbReference type="Proteomes" id="UP000507245"/>
    </source>
</evidence>
<reference evidence="5" key="1">
    <citation type="journal article" date="2020" name="Genome Biol.">
        <title>Gamete binning: chromosome-level and haplotype-resolved genome assembly enabled by high-throughput single-cell sequencing of gamete genomes.</title>
        <authorList>
            <person name="Campoy J.A."/>
            <person name="Sun H."/>
            <person name="Goel M."/>
            <person name="Jiao W.-B."/>
            <person name="Folz-Donahue K."/>
            <person name="Wang N."/>
            <person name="Rubio M."/>
            <person name="Liu C."/>
            <person name="Kukat C."/>
            <person name="Ruiz D."/>
            <person name="Huettel B."/>
            <person name="Schneeberger K."/>
        </authorList>
    </citation>
    <scope>NUCLEOTIDE SEQUENCE [LARGE SCALE GENOMIC DNA]</scope>
    <source>
        <strain evidence="5">cv. Rojo Pasion</strain>
    </source>
</reference>
<dbReference type="InterPro" id="IPR050173">
    <property type="entry name" value="ABC_transporter_C-like"/>
</dbReference>
<proteinExistence type="predicted"/>
<protein>
    <submittedName>
        <fullName evidence="4">Uncharacterized protein</fullName>
    </submittedName>
</protein>
<keyword evidence="5" id="KW-1185">Reference proteome</keyword>
<evidence type="ECO:0000256" key="3">
    <source>
        <dbReference type="SAM" id="Phobius"/>
    </source>
</evidence>
<evidence type="ECO:0000256" key="2">
    <source>
        <dbReference type="ARBA" id="ARBA00022840"/>
    </source>
</evidence>
<keyword evidence="3" id="KW-0472">Membrane</keyword>
<evidence type="ECO:0000313" key="4">
    <source>
        <dbReference type="EMBL" id="CAB4303491.1"/>
    </source>
</evidence>
<dbReference type="AlphaFoldDB" id="A0A6J5WSZ3"/>
<keyword evidence="3" id="KW-0812">Transmembrane</keyword>
<keyword evidence="2" id="KW-0067">ATP-binding</keyword>
<name>A0A6J5WSZ3_PRUAR</name>
<dbReference type="GO" id="GO:0042626">
    <property type="term" value="F:ATPase-coupled transmembrane transporter activity"/>
    <property type="evidence" value="ECO:0007669"/>
    <property type="project" value="TreeGrafter"/>
</dbReference>
<dbReference type="InterPro" id="IPR027417">
    <property type="entry name" value="P-loop_NTPase"/>
</dbReference>
<feature type="transmembrane region" description="Helical" evidence="3">
    <location>
        <begin position="29"/>
        <end position="50"/>
    </location>
</feature>
<dbReference type="OrthoDB" id="6500128at2759"/>
<keyword evidence="1" id="KW-0547">Nucleotide-binding</keyword>
<dbReference type="EMBL" id="CAEKKB010000003">
    <property type="protein sequence ID" value="CAB4303491.1"/>
    <property type="molecule type" value="Genomic_DNA"/>
</dbReference>
<accession>A0A6J5WSZ3</accession>